<dbReference type="AlphaFoldDB" id="A0A059G307"/>
<dbReference type="Gene3D" id="3.10.129.10">
    <property type="entry name" value="Hotdog Thioesterase"/>
    <property type="match status" value="1"/>
</dbReference>
<keyword evidence="2" id="KW-1185">Reference proteome</keyword>
<evidence type="ECO:0000313" key="1">
    <source>
        <dbReference type="EMBL" id="KDA00853.1"/>
    </source>
</evidence>
<dbReference type="STRING" id="1280953.HOC_18499"/>
<name>A0A059G307_9PROT</name>
<accession>A0A059G307</accession>
<dbReference type="PATRIC" id="fig|1280953.3.peg.3702"/>
<dbReference type="InterPro" id="IPR029069">
    <property type="entry name" value="HotDog_dom_sf"/>
</dbReference>
<dbReference type="Proteomes" id="UP000024942">
    <property type="component" value="Unassembled WGS sequence"/>
</dbReference>
<proteinExistence type="predicted"/>
<evidence type="ECO:0000313" key="2">
    <source>
        <dbReference type="Proteomes" id="UP000024942"/>
    </source>
</evidence>
<dbReference type="SUPFAM" id="SSF54637">
    <property type="entry name" value="Thioesterase/thiol ester dehydrase-isomerase"/>
    <property type="match status" value="1"/>
</dbReference>
<dbReference type="CDD" id="cd00586">
    <property type="entry name" value="4HBT"/>
    <property type="match status" value="1"/>
</dbReference>
<dbReference type="eggNOG" id="COG0824">
    <property type="taxonomic scope" value="Bacteria"/>
</dbReference>
<dbReference type="Pfam" id="PF13279">
    <property type="entry name" value="4HBT_2"/>
    <property type="match status" value="1"/>
</dbReference>
<sequence>MYSAYKGVAHPWLCDVMGHMTTRHYVAMFDDASYHFLNEVFGWMPGASDGPGWVDVKHTITYEDEVAAGDLLEVRAALAKIGGKSITVIYEMHNLTKGGIAANLESVSVYFDLTDRKAITIPDALRASAQSFLQPGDTG</sequence>
<comment type="caution">
    <text evidence="1">The sequence shown here is derived from an EMBL/GenBank/DDBJ whole genome shotgun (WGS) entry which is preliminary data.</text>
</comment>
<dbReference type="EMBL" id="ARYL01000046">
    <property type="protein sequence ID" value="KDA00853.1"/>
    <property type="molecule type" value="Genomic_DNA"/>
</dbReference>
<organism evidence="1 2">
    <name type="scientific">Hyphomonas oceanitis SCH89</name>
    <dbReference type="NCBI Taxonomy" id="1280953"/>
    <lineage>
        <taxon>Bacteria</taxon>
        <taxon>Pseudomonadati</taxon>
        <taxon>Pseudomonadota</taxon>
        <taxon>Alphaproteobacteria</taxon>
        <taxon>Hyphomonadales</taxon>
        <taxon>Hyphomonadaceae</taxon>
        <taxon>Hyphomonas</taxon>
    </lineage>
</organism>
<gene>
    <name evidence="1" type="ORF">HOC_18499</name>
</gene>
<evidence type="ECO:0008006" key="3">
    <source>
        <dbReference type="Google" id="ProtNLM"/>
    </source>
</evidence>
<protein>
    <recommendedName>
        <fullName evidence="3">Thioesterase family protein</fullName>
    </recommendedName>
</protein>
<dbReference type="OrthoDB" id="7597365at2"/>
<reference evidence="1 2" key="1">
    <citation type="journal article" date="2014" name="Antonie Van Leeuwenhoek">
        <title>Hyphomonas beringensis sp. nov. and Hyphomonas chukchiensis sp. nov., isolated from surface seawater of the Bering Sea and Chukchi Sea.</title>
        <authorList>
            <person name="Li C."/>
            <person name="Lai Q."/>
            <person name="Li G."/>
            <person name="Dong C."/>
            <person name="Wang J."/>
            <person name="Liao Y."/>
            <person name="Shao Z."/>
        </authorList>
    </citation>
    <scope>NUCLEOTIDE SEQUENCE [LARGE SCALE GENOMIC DNA]</scope>
    <source>
        <strain evidence="1 2">SCH89</strain>
    </source>
</reference>